<dbReference type="Gene3D" id="2.40.40.10">
    <property type="entry name" value="RlpA-like domain"/>
    <property type="match status" value="1"/>
</dbReference>
<evidence type="ECO:0000313" key="6">
    <source>
        <dbReference type="EMBL" id="WOO83924.1"/>
    </source>
</evidence>
<dbReference type="RefSeq" id="XP_062629950.1">
    <property type="nucleotide sequence ID" value="XM_062773966.1"/>
</dbReference>
<dbReference type="CDD" id="cd22191">
    <property type="entry name" value="DPBB_RlpA_EXP_N-like"/>
    <property type="match status" value="1"/>
</dbReference>
<dbReference type="AlphaFoldDB" id="A0AAF1BP64"/>
<organism evidence="6 7">
    <name type="scientific">Vanrija pseudolonga</name>
    <dbReference type="NCBI Taxonomy" id="143232"/>
    <lineage>
        <taxon>Eukaryota</taxon>
        <taxon>Fungi</taxon>
        <taxon>Dikarya</taxon>
        <taxon>Basidiomycota</taxon>
        <taxon>Agaricomycotina</taxon>
        <taxon>Tremellomycetes</taxon>
        <taxon>Trichosporonales</taxon>
        <taxon>Trichosporonaceae</taxon>
        <taxon>Vanrija</taxon>
    </lineage>
</organism>
<evidence type="ECO:0000256" key="2">
    <source>
        <dbReference type="ARBA" id="ARBA00005592"/>
    </source>
</evidence>
<gene>
    <name evidence="6" type="ORF">LOC62_05G007442</name>
</gene>
<name>A0AAF1BP64_9TREE</name>
<feature type="chain" id="PRO_5041931634" description="RlpA-like protein double-psi beta-barrel domain-containing protein" evidence="5">
    <location>
        <begin position="23"/>
        <end position="235"/>
    </location>
</feature>
<dbReference type="EMBL" id="CP086718">
    <property type="protein sequence ID" value="WOO83924.1"/>
    <property type="molecule type" value="Genomic_DNA"/>
</dbReference>
<evidence type="ECO:0000256" key="5">
    <source>
        <dbReference type="SAM" id="SignalP"/>
    </source>
</evidence>
<dbReference type="PANTHER" id="PTHR31836">
    <property type="match status" value="1"/>
</dbReference>
<evidence type="ECO:0000256" key="4">
    <source>
        <dbReference type="ARBA" id="ARBA00022729"/>
    </source>
</evidence>
<evidence type="ECO:0000313" key="7">
    <source>
        <dbReference type="Proteomes" id="UP000827549"/>
    </source>
</evidence>
<evidence type="ECO:0000256" key="1">
    <source>
        <dbReference type="ARBA" id="ARBA00004613"/>
    </source>
</evidence>
<dbReference type="GO" id="GO:0005576">
    <property type="term" value="C:extracellular region"/>
    <property type="evidence" value="ECO:0007669"/>
    <property type="project" value="UniProtKB-SubCell"/>
</dbReference>
<dbReference type="Pfam" id="PF24300">
    <property type="entry name" value="KWL1"/>
    <property type="match status" value="1"/>
</dbReference>
<proteinExistence type="inferred from homology"/>
<keyword evidence="4 5" id="KW-0732">Signal</keyword>
<dbReference type="PANTHER" id="PTHR31836:SF28">
    <property type="entry name" value="SRCR DOMAIN-CONTAINING PROTEIN-RELATED"/>
    <property type="match status" value="1"/>
</dbReference>
<sequence length="235" mass="23276">MKPTTSVLASLSLLALAALAPAAPVHHGVVKRWWGQNLGYDAIASAGADDGGSDVGYSDTSASASDYDVVTVSFTAGSEASSSSAPAIPLPSAGDLVAAPAPAPSPSASAAVNASAGGHPTPVGETYTGTATFYDVSNPSDNGGAAAGSVACSGHLYSDGDSIVAVNIPQFAGSCGRTVFLIDTETGNTATATAVDECASCPSAGDLDLVTNLWSQLHNGNTDAGVFKLQWYFTS</sequence>
<reference evidence="6" key="1">
    <citation type="submission" date="2023-10" db="EMBL/GenBank/DDBJ databases">
        <authorList>
            <person name="Noh H."/>
        </authorList>
    </citation>
    <scope>NUCLEOTIDE SEQUENCE</scope>
    <source>
        <strain evidence="6">DUCC4014</strain>
    </source>
</reference>
<dbReference type="InterPro" id="IPR036908">
    <property type="entry name" value="RlpA-like_sf"/>
</dbReference>
<dbReference type="InterPro" id="IPR039271">
    <property type="entry name" value="Kiwellin-like"/>
</dbReference>
<feature type="signal peptide" evidence="5">
    <location>
        <begin position="1"/>
        <end position="22"/>
    </location>
</feature>
<protein>
    <recommendedName>
        <fullName evidence="8">RlpA-like protein double-psi beta-barrel domain-containing protein</fullName>
    </recommendedName>
</protein>
<keyword evidence="7" id="KW-1185">Reference proteome</keyword>
<keyword evidence="3" id="KW-0964">Secreted</keyword>
<comment type="similarity">
    <text evidence="2">Belongs to the kiwellin family.</text>
</comment>
<dbReference type="GeneID" id="87810615"/>
<accession>A0AAF1BP64</accession>
<dbReference type="InterPro" id="IPR051477">
    <property type="entry name" value="Expansin_CellWall"/>
</dbReference>
<evidence type="ECO:0000256" key="3">
    <source>
        <dbReference type="ARBA" id="ARBA00022525"/>
    </source>
</evidence>
<evidence type="ECO:0008006" key="8">
    <source>
        <dbReference type="Google" id="ProtNLM"/>
    </source>
</evidence>
<comment type="subcellular location">
    <subcellularLocation>
        <location evidence="1">Secreted</location>
    </subcellularLocation>
</comment>
<dbReference type="SUPFAM" id="SSF50685">
    <property type="entry name" value="Barwin-like endoglucanases"/>
    <property type="match status" value="1"/>
</dbReference>
<dbReference type="Proteomes" id="UP000827549">
    <property type="component" value="Chromosome 5"/>
</dbReference>